<feature type="domain" description="DUF306" evidence="1">
    <location>
        <begin position="126"/>
        <end position="229"/>
    </location>
</feature>
<protein>
    <submittedName>
        <fullName evidence="3">DUF4377 domain-containing protein</fullName>
    </submittedName>
</protein>
<evidence type="ECO:0000259" key="2">
    <source>
        <dbReference type="Pfam" id="PF14302"/>
    </source>
</evidence>
<evidence type="ECO:0000313" key="3">
    <source>
        <dbReference type="EMBL" id="MEE1885484.1"/>
    </source>
</evidence>
<dbReference type="InterPro" id="IPR025485">
    <property type="entry name" value="DUF4377"/>
</dbReference>
<accession>A0ABU7H2D9</accession>
<dbReference type="RefSeq" id="WP_330146381.1">
    <property type="nucleotide sequence ID" value="NZ_JAZDQU010000002.1"/>
</dbReference>
<dbReference type="PANTHER" id="PTHR35535:SF1">
    <property type="entry name" value="HEAT SHOCK PROTEIN HSLJ"/>
    <property type="match status" value="1"/>
</dbReference>
<dbReference type="InterPro" id="IPR038670">
    <property type="entry name" value="HslJ-like_sf"/>
</dbReference>
<dbReference type="Proteomes" id="UP001337681">
    <property type="component" value="Unassembled WGS sequence"/>
</dbReference>
<organism evidence="3 4">
    <name type="scientific">Pedobacter flavus</name>
    <dbReference type="NCBI Taxonomy" id="3113906"/>
    <lineage>
        <taxon>Bacteria</taxon>
        <taxon>Pseudomonadati</taxon>
        <taxon>Bacteroidota</taxon>
        <taxon>Sphingobacteriia</taxon>
        <taxon>Sphingobacteriales</taxon>
        <taxon>Sphingobacteriaceae</taxon>
        <taxon>Pedobacter</taxon>
    </lineage>
</organism>
<comment type="caution">
    <text evidence="3">The sequence shown here is derived from an EMBL/GenBank/DDBJ whole genome shotgun (WGS) entry which is preliminary data.</text>
</comment>
<dbReference type="PANTHER" id="PTHR35535">
    <property type="entry name" value="HEAT SHOCK PROTEIN HSLJ"/>
    <property type="match status" value="1"/>
</dbReference>
<feature type="domain" description="DUF4377" evidence="2">
    <location>
        <begin position="41"/>
        <end position="115"/>
    </location>
</feature>
<dbReference type="EMBL" id="JAZDQU010000002">
    <property type="protein sequence ID" value="MEE1885484.1"/>
    <property type="molecule type" value="Genomic_DNA"/>
</dbReference>
<evidence type="ECO:0000313" key="4">
    <source>
        <dbReference type="Proteomes" id="UP001337681"/>
    </source>
</evidence>
<reference evidence="3 4" key="1">
    <citation type="submission" date="2024-01" db="EMBL/GenBank/DDBJ databases">
        <title>Pedobacter sp. nov., isolated from oil-contaminated soil.</title>
        <authorList>
            <person name="Le N.T.T."/>
        </authorList>
    </citation>
    <scope>NUCLEOTIDE SEQUENCE [LARGE SCALE GENOMIC DNA]</scope>
    <source>
        <strain evidence="3 4">VNH31</strain>
    </source>
</reference>
<sequence>MIVLNHNNTHIHNNNTIKKLVFLVIIGLIAFIQPSNAQRIWVNSEKKECVSLVPQLCLQVKYKSSTEWQNFYGPIEGFNFEPGNEYLIKIKTIDVKNPPADGSTKRYVLKRIIKKTKKNIDIPIIQNITWKLIEINQKVLPNSKANLSFIDNGIKGSLGCNTYFGSYTITNQTINFKAIGSTLMACSDTDIMQLENEFAKLLSDNSYTYLIEDSFLKLSKDNKVVMVFEANK</sequence>
<dbReference type="Pfam" id="PF14302">
    <property type="entry name" value="DUF4377"/>
    <property type="match status" value="1"/>
</dbReference>
<gene>
    <name evidence="3" type="ORF">VRU49_08660</name>
</gene>
<evidence type="ECO:0000259" key="1">
    <source>
        <dbReference type="Pfam" id="PF03724"/>
    </source>
</evidence>
<dbReference type="Pfam" id="PF03724">
    <property type="entry name" value="META"/>
    <property type="match status" value="1"/>
</dbReference>
<dbReference type="InterPro" id="IPR005184">
    <property type="entry name" value="DUF306_Meta_HslJ"/>
</dbReference>
<dbReference type="Gene3D" id="2.40.128.270">
    <property type="match status" value="1"/>
</dbReference>
<name>A0ABU7H2D9_9SPHI</name>
<keyword evidence="4" id="KW-1185">Reference proteome</keyword>
<dbReference type="InterPro" id="IPR053147">
    <property type="entry name" value="Hsp_HslJ-like"/>
</dbReference>
<proteinExistence type="predicted"/>